<organism evidence="2 3">
    <name type="scientific">Dipteronia dyeriana</name>
    <dbReference type="NCBI Taxonomy" id="168575"/>
    <lineage>
        <taxon>Eukaryota</taxon>
        <taxon>Viridiplantae</taxon>
        <taxon>Streptophyta</taxon>
        <taxon>Embryophyta</taxon>
        <taxon>Tracheophyta</taxon>
        <taxon>Spermatophyta</taxon>
        <taxon>Magnoliopsida</taxon>
        <taxon>eudicotyledons</taxon>
        <taxon>Gunneridae</taxon>
        <taxon>Pentapetalae</taxon>
        <taxon>rosids</taxon>
        <taxon>malvids</taxon>
        <taxon>Sapindales</taxon>
        <taxon>Sapindaceae</taxon>
        <taxon>Hippocastanoideae</taxon>
        <taxon>Acereae</taxon>
        <taxon>Dipteronia</taxon>
    </lineage>
</organism>
<protein>
    <recommendedName>
        <fullName evidence="1">RNase H type-1 domain-containing protein</fullName>
    </recommendedName>
</protein>
<dbReference type="Gene3D" id="3.30.420.10">
    <property type="entry name" value="Ribonuclease H-like superfamily/Ribonuclease H"/>
    <property type="match status" value="1"/>
</dbReference>
<dbReference type="GO" id="GO:0003676">
    <property type="term" value="F:nucleic acid binding"/>
    <property type="evidence" value="ECO:0007669"/>
    <property type="project" value="InterPro"/>
</dbReference>
<dbReference type="InterPro" id="IPR036397">
    <property type="entry name" value="RNaseH_sf"/>
</dbReference>
<dbReference type="PROSITE" id="PS50879">
    <property type="entry name" value="RNASE_H_1"/>
    <property type="match status" value="1"/>
</dbReference>
<dbReference type="InterPro" id="IPR012337">
    <property type="entry name" value="RNaseH-like_sf"/>
</dbReference>
<comment type="caution">
    <text evidence="2">The sequence shown here is derived from an EMBL/GenBank/DDBJ whole genome shotgun (WGS) entry which is preliminary data.</text>
</comment>
<evidence type="ECO:0000259" key="1">
    <source>
        <dbReference type="PROSITE" id="PS50879"/>
    </source>
</evidence>
<dbReference type="CDD" id="cd06222">
    <property type="entry name" value="RNase_H_like"/>
    <property type="match status" value="1"/>
</dbReference>
<feature type="domain" description="RNase H type-1" evidence="1">
    <location>
        <begin position="50"/>
        <end position="133"/>
    </location>
</feature>
<dbReference type="SUPFAM" id="SSF53098">
    <property type="entry name" value="Ribonuclease H-like"/>
    <property type="match status" value="1"/>
</dbReference>
<dbReference type="PANTHER" id="PTHR33033">
    <property type="entry name" value="POLYNUCLEOTIDYL TRANSFERASE, RIBONUCLEASE H-LIKE SUPERFAMILY PROTEIN-RELATED"/>
    <property type="match status" value="1"/>
</dbReference>
<dbReference type="InterPro" id="IPR002156">
    <property type="entry name" value="RNaseH_domain"/>
</dbReference>
<reference evidence="2" key="1">
    <citation type="journal article" date="2023" name="Plant J.">
        <title>Genome sequences and population genomics provide insights into the demographic history, inbreeding, and mutation load of two 'living fossil' tree species of Dipteronia.</title>
        <authorList>
            <person name="Feng Y."/>
            <person name="Comes H.P."/>
            <person name="Chen J."/>
            <person name="Zhu S."/>
            <person name="Lu R."/>
            <person name="Zhang X."/>
            <person name="Li P."/>
            <person name="Qiu J."/>
            <person name="Olsen K.M."/>
            <person name="Qiu Y."/>
        </authorList>
    </citation>
    <scope>NUCLEOTIDE SEQUENCE</scope>
    <source>
        <strain evidence="2">KIB01</strain>
    </source>
</reference>
<evidence type="ECO:0000313" key="2">
    <source>
        <dbReference type="EMBL" id="KAK2651313.1"/>
    </source>
</evidence>
<keyword evidence="3" id="KW-1185">Reference proteome</keyword>
<name>A0AAD9UBQ5_9ROSI</name>
<evidence type="ECO:0000313" key="3">
    <source>
        <dbReference type="Proteomes" id="UP001280121"/>
    </source>
</evidence>
<sequence length="133" mass="14789">MVKFRIVWWFKHLGKGSQDSVQALLLNFKELCVESSKKSRHRIQDWIPPSGDNLKFNVDGSSRGKPGPAGIGGVLRDSYGKILCLFSFYVGIADSNSTEILAVRKAIELVTTNIDLRGKVISVVVILRLLFRG</sequence>
<gene>
    <name evidence="2" type="ORF">Ddye_018802</name>
</gene>
<dbReference type="InterPro" id="IPR044730">
    <property type="entry name" value="RNase_H-like_dom_plant"/>
</dbReference>
<dbReference type="AlphaFoldDB" id="A0AAD9UBQ5"/>
<accession>A0AAD9UBQ5</accession>
<dbReference type="EMBL" id="JANJYI010000005">
    <property type="protein sequence ID" value="KAK2651313.1"/>
    <property type="molecule type" value="Genomic_DNA"/>
</dbReference>
<proteinExistence type="predicted"/>
<dbReference type="GO" id="GO:0004523">
    <property type="term" value="F:RNA-DNA hybrid ribonuclease activity"/>
    <property type="evidence" value="ECO:0007669"/>
    <property type="project" value="InterPro"/>
</dbReference>
<dbReference type="Proteomes" id="UP001280121">
    <property type="component" value="Unassembled WGS sequence"/>
</dbReference>
<dbReference type="PANTHER" id="PTHR33033:SF90">
    <property type="entry name" value="RNASE H TYPE-1 DOMAIN-CONTAINING PROTEIN"/>
    <property type="match status" value="1"/>
</dbReference>